<reference evidence="4 5" key="1">
    <citation type="submission" date="2019-02" db="EMBL/GenBank/DDBJ databases">
        <title>Kribbella capetownensis sp. nov. and Kribbella speibonae sp. nov., isolated from soil.</title>
        <authorList>
            <person name="Curtis S.M."/>
            <person name="Norton I."/>
            <person name="Everest G.J."/>
            <person name="Meyers P.R."/>
        </authorList>
    </citation>
    <scope>NUCLEOTIDE SEQUENCE [LARGE SCALE GENOMIC DNA]</scope>
    <source>
        <strain evidence="2 4">SK5</strain>
        <strain evidence="3 5">YM55</strain>
    </source>
</reference>
<feature type="domain" description="NAD-dependent epimerase/dehydratase" evidence="1">
    <location>
        <begin position="114"/>
        <end position="241"/>
    </location>
</feature>
<dbReference type="EMBL" id="SJJY01000007">
    <property type="protein sequence ID" value="TCC20142.1"/>
    <property type="molecule type" value="Genomic_DNA"/>
</dbReference>
<evidence type="ECO:0000259" key="1">
    <source>
        <dbReference type="Pfam" id="PF01370"/>
    </source>
</evidence>
<dbReference type="Pfam" id="PF01370">
    <property type="entry name" value="Epimerase"/>
    <property type="match status" value="2"/>
</dbReference>
<keyword evidence="4" id="KW-1185">Reference proteome</keyword>
<dbReference type="InterPro" id="IPR036291">
    <property type="entry name" value="NAD(P)-bd_dom_sf"/>
</dbReference>
<name>A0A4R0JAK2_9ACTN</name>
<comment type="caution">
    <text evidence="3">The sequence shown here is derived from an EMBL/GenBank/DDBJ whole genome shotgun (WGS) entry which is preliminary data.</text>
</comment>
<dbReference type="Gene3D" id="3.40.50.720">
    <property type="entry name" value="NAD(P)-binding Rossmann-like Domain"/>
    <property type="match status" value="1"/>
</dbReference>
<sequence length="338" mass="36866">MSARRRRIWALATRTGRTVSMRIAILGGTRFIGRAVVERLVREGHTPLVVHRGDHEPDDLVPDDLVPVEHAHVDRHDGTALAAALKPFDPEALVDISGMNAAAADAALGAVGPSVKLVAISSGDVYRAYDGLHSDRTTDALPLTEESPLRERRFVDGPEYENLEMEERYLPAGATVLRLGAVYGEHDYQRRFEFVLRRVRAGRRRIPVGSGQFLFSRVYVGDVAAAVSLALGGDHPGAFNVVEPSTAPYRLFAEQILAAAGAEDTELVRVRDDLLPSDLSLTGAIDQHLLMDQWKARTVLGWAPVDPAETLRAAVQWHLAHPPTDASADFAEDDAVLD</sequence>
<proteinExistence type="predicted"/>
<organism evidence="3 5">
    <name type="scientific">Kribbella speibonae</name>
    <dbReference type="NCBI Taxonomy" id="1572660"/>
    <lineage>
        <taxon>Bacteria</taxon>
        <taxon>Bacillati</taxon>
        <taxon>Actinomycetota</taxon>
        <taxon>Actinomycetes</taxon>
        <taxon>Propionibacteriales</taxon>
        <taxon>Kribbellaceae</taxon>
        <taxon>Kribbella</taxon>
    </lineage>
</organism>
<evidence type="ECO:0000313" key="5">
    <source>
        <dbReference type="Proteomes" id="UP000294225"/>
    </source>
</evidence>
<dbReference type="InterPro" id="IPR001509">
    <property type="entry name" value="Epimerase_deHydtase"/>
</dbReference>
<dbReference type="InterPro" id="IPR050177">
    <property type="entry name" value="Lipid_A_modif_metabolic_enz"/>
</dbReference>
<dbReference type="SUPFAM" id="SSF51735">
    <property type="entry name" value="NAD(P)-binding Rossmann-fold domains"/>
    <property type="match status" value="1"/>
</dbReference>
<dbReference type="Proteomes" id="UP000294225">
    <property type="component" value="Unassembled WGS sequence"/>
</dbReference>
<accession>A0A4R0JAK2</accession>
<dbReference type="EMBL" id="SJKC01000001">
    <property type="protein sequence ID" value="TCC41408.1"/>
    <property type="molecule type" value="Genomic_DNA"/>
</dbReference>
<dbReference type="AlphaFoldDB" id="A0A4R0JAK2"/>
<dbReference type="Proteomes" id="UP000292385">
    <property type="component" value="Unassembled WGS sequence"/>
</dbReference>
<evidence type="ECO:0000313" key="4">
    <source>
        <dbReference type="Proteomes" id="UP000292385"/>
    </source>
</evidence>
<evidence type="ECO:0000313" key="2">
    <source>
        <dbReference type="EMBL" id="TCC20142.1"/>
    </source>
</evidence>
<protein>
    <submittedName>
        <fullName evidence="3">NAD-dependent epimerase/dehydratase family protein</fullName>
    </submittedName>
</protein>
<feature type="domain" description="NAD-dependent epimerase/dehydratase" evidence="1">
    <location>
        <begin position="23"/>
        <end position="98"/>
    </location>
</feature>
<gene>
    <name evidence="2" type="ORF">E0H58_28870</name>
    <name evidence="3" type="ORF">E0H92_07045</name>
</gene>
<dbReference type="PANTHER" id="PTHR43245">
    <property type="entry name" value="BIFUNCTIONAL POLYMYXIN RESISTANCE PROTEIN ARNA"/>
    <property type="match status" value="1"/>
</dbReference>
<evidence type="ECO:0000313" key="3">
    <source>
        <dbReference type="EMBL" id="TCC41408.1"/>
    </source>
</evidence>